<organism evidence="2 3">
    <name type="scientific">Saccharomyces cerevisiae (strain AWRI1631)</name>
    <name type="common">Baker's yeast</name>
    <dbReference type="NCBI Taxonomy" id="545124"/>
    <lineage>
        <taxon>Eukaryota</taxon>
        <taxon>Fungi</taxon>
        <taxon>Dikarya</taxon>
        <taxon>Ascomycota</taxon>
        <taxon>Saccharomycotina</taxon>
        <taxon>Saccharomycetes</taxon>
        <taxon>Saccharomycetales</taxon>
        <taxon>Saccharomycetaceae</taxon>
        <taxon>Saccharomyces</taxon>
    </lineage>
</organism>
<accession>B5VQN3</accession>
<gene>
    <name evidence="2" type="ORF">AWRI1631_141550</name>
</gene>
<evidence type="ECO:0000313" key="3">
    <source>
        <dbReference type="Proteomes" id="UP000008988"/>
    </source>
</evidence>
<reference evidence="2 3" key="1">
    <citation type="journal article" date="2008" name="FEMS Yeast Res.">
        <title>Comparative genome analysis of a Saccharomyces cerevisiae wine strain.</title>
        <authorList>
            <person name="Borneman A.R."/>
            <person name="Forgan A.H."/>
            <person name="Pretorius I.S."/>
            <person name="Chambers P.J."/>
        </authorList>
    </citation>
    <scope>NUCLEOTIDE SEQUENCE [LARGE SCALE GENOMIC DNA]</scope>
    <source>
        <strain evidence="2 3">AWRI1631</strain>
    </source>
</reference>
<feature type="transmembrane region" description="Helical" evidence="1">
    <location>
        <begin position="99"/>
        <end position="116"/>
    </location>
</feature>
<proteinExistence type="predicted"/>
<evidence type="ECO:0000256" key="1">
    <source>
        <dbReference type="SAM" id="Phobius"/>
    </source>
</evidence>
<keyword evidence="1" id="KW-0472">Membrane</keyword>
<protein>
    <submittedName>
        <fullName evidence="2">Uncharacterized protein</fullName>
    </submittedName>
</protein>
<keyword evidence="1" id="KW-1133">Transmembrane helix</keyword>
<dbReference type="AlphaFoldDB" id="B5VQN3"/>
<evidence type="ECO:0000313" key="2">
    <source>
        <dbReference type="EMBL" id="EDZ69769.1"/>
    </source>
</evidence>
<dbReference type="Proteomes" id="UP000008988">
    <property type="component" value="Unassembled WGS sequence"/>
</dbReference>
<feature type="transmembrane region" description="Helical" evidence="1">
    <location>
        <begin position="56"/>
        <end position="79"/>
    </location>
</feature>
<feature type="transmembrane region" description="Helical" evidence="1">
    <location>
        <begin position="137"/>
        <end position="159"/>
    </location>
</feature>
<feature type="transmembrane region" description="Helical" evidence="1">
    <location>
        <begin position="15"/>
        <end position="35"/>
    </location>
</feature>
<dbReference type="EMBL" id="ABSV01001977">
    <property type="protein sequence ID" value="EDZ69769.1"/>
    <property type="molecule type" value="Genomic_DNA"/>
</dbReference>
<sequence length="190" mass="20959">MALEFLAATRGMDNLVMSCSVTLLFSSSLSFVLAIKNLTKSSFVVSKDKLPIQTPYLFSSFFFFFTTSPDSSPVGVLIVDSSPWASFSEAPDFFFSASSLYSSIDLGSILYFAFNSSRVTLPLLKRRFCFFDRGMELFRSISISSSAFLFFVGSSKAFLTCSSLSFFVTASSFDSSVSDILSQIIESCWV</sequence>
<keyword evidence="1" id="KW-0812">Transmembrane</keyword>
<name>B5VQN3_YEAS6</name>
<comment type="caution">
    <text evidence="2">The sequence shown here is derived from an EMBL/GenBank/DDBJ whole genome shotgun (WGS) entry which is preliminary data.</text>
</comment>